<evidence type="ECO:0000313" key="1">
    <source>
        <dbReference type="EMBL" id="QNP46612.1"/>
    </source>
</evidence>
<reference evidence="1 2" key="1">
    <citation type="submission" date="2020-08" db="EMBL/GenBank/DDBJ databases">
        <title>Genome sequence of Sphingomonas sediminicola KACC 15039T.</title>
        <authorList>
            <person name="Hyun D.-W."/>
            <person name="Bae J.-W."/>
        </authorList>
    </citation>
    <scope>NUCLEOTIDE SEQUENCE [LARGE SCALE GENOMIC DNA]</scope>
    <source>
        <strain evidence="1 2">KACC 15039</strain>
    </source>
</reference>
<dbReference type="EMBL" id="CP060782">
    <property type="protein sequence ID" value="QNP46612.1"/>
    <property type="molecule type" value="Genomic_DNA"/>
</dbReference>
<organism evidence="1 2">
    <name type="scientific">Sphingomonas sediminicola</name>
    <dbReference type="NCBI Taxonomy" id="386874"/>
    <lineage>
        <taxon>Bacteria</taxon>
        <taxon>Pseudomonadati</taxon>
        <taxon>Pseudomonadota</taxon>
        <taxon>Alphaproteobacteria</taxon>
        <taxon>Sphingomonadales</taxon>
        <taxon>Sphingomonadaceae</taxon>
        <taxon>Sphingomonas</taxon>
    </lineage>
</organism>
<keyword evidence="2" id="KW-1185">Reference proteome</keyword>
<dbReference type="RefSeq" id="WP_187709565.1">
    <property type="nucleotide sequence ID" value="NZ_CP060782.1"/>
</dbReference>
<accession>A0ABX6T9R3</accession>
<evidence type="ECO:0000313" key="2">
    <source>
        <dbReference type="Proteomes" id="UP000516105"/>
    </source>
</evidence>
<sequence>MEDSSNVTGDRAYFAQRAAEELDLALSAKDHDAAEAHRRLQRVYTERASIGGRITEVPEEVG</sequence>
<gene>
    <name evidence="1" type="ORF">H9L14_05735</name>
</gene>
<dbReference type="Proteomes" id="UP000516105">
    <property type="component" value="Chromosome"/>
</dbReference>
<protein>
    <submittedName>
        <fullName evidence="1">Uncharacterized protein</fullName>
    </submittedName>
</protein>
<proteinExistence type="predicted"/>
<name>A0ABX6T9R3_9SPHN</name>